<organism evidence="2">
    <name type="scientific">Gallibacterium anatis</name>
    <dbReference type="NCBI Taxonomy" id="750"/>
    <lineage>
        <taxon>Bacteria</taxon>
        <taxon>Pseudomonadati</taxon>
        <taxon>Pseudomonadota</taxon>
        <taxon>Gammaproteobacteria</taxon>
        <taxon>Pasteurellales</taxon>
        <taxon>Pasteurellaceae</taxon>
        <taxon>Gallibacterium</taxon>
    </lineage>
</organism>
<dbReference type="GO" id="GO:0004309">
    <property type="term" value="F:exopolyphosphatase activity"/>
    <property type="evidence" value="ECO:0007669"/>
    <property type="project" value="TreeGrafter"/>
</dbReference>
<comment type="caution">
    <text evidence="2">The sequence shown here is derived from an EMBL/GenBank/DDBJ whole genome shotgun (WGS) entry which is preliminary data.</text>
</comment>
<evidence type="ECO:0000313" key="2">
    <source>
        <dbReference type="EMBL" id="MBF4102443.1"/>
    </source>
</evidence>
<dbReference type="Pfam" id="PF21447">
    <property type="entry name" value="Ppx-GppA_III"/>
    <property type="match status" value="1"/>
</dbReference>
<protein>
    <recommendedName>
        <fullName evidence="1">Ppx/GppA phosphatase C-terminal domain-containing protein</fullName>
    </recommendedName>
</protein>
<dbReference type="InterPro" id="IPR050273">
    <property type="entry name" value="GppA/Ppx_hydrolase"/>
</dbReference>
<reference evidence="2" key="1">
    <citation type="submission" date="2020-11" db="EMBL/GenBank/DDBJ databases">
        <title>Gallibacterium anatis 1637, full genome, WGS.</title>
        <authorList>
            <person name="Laishevtcev A.I."/>
            <person name="Yakimova E.A."/>
            <person name="Petkovich D."/>
            <person name="Stepanova T.V."/>
            <person name="Kalendr R.S."/>
            <person name="Rubalsky E.O."/>
            <person name="Zulkarneev E.R."/>
            <person name="Aleshkin A.V."/>
        </authorList>
    </citation>
    <scope>NUCLEOTIDE SEQUENCE</scope>
    <source>
        <strain evidence="2">1637</strain>
    </source>
</reference>
<proteinExistence type="predicted"/>
<dbReference type="PANTHER" id="PTHR30005:SF14">
    <property type="entry name" value="EXOPOLYPHOSPHATASE"/>
    <property type="match status" value="1"/>
</dbReference>
<dbReference type="InterPro" id="IPR048950">
    <property type="entry name" value="Ppx_GppA_C"/>
</dbReference>
<dbReference type="PANTHER" id="PTHR30005">
    <property type="entry name" value="EXOPOLYPHOSPHATASE"/>
    <property type="match status" value="1"/>
</dbReference>
<dbReference type="SUPFAM" id="SSF109604">
    <property type="entry name" value="HD-domain/PDEase-like"/>
    <property type="match status" value="1"/>
</dbReference>
<name>A0A930YAB6_9PAST</name>
<sequence>MRYSDGAVREGVMYNFEDKFRGNIRERTVNSLNQQFNLDRQQAQRVSQTAQMLAKQFKLWKDTQYSEEMKQILYYAALTHEVGSS</sequence>
<gene>
    <name evidence="2" type="ORF">INT80_04705</name>
</gene>
<dbReference type="Gene3D" id="1.10.3210.10">
    <property type="entry name" value="Hypothetical protein af1432"/>
    <property type="match status" value="1"/>
</dbReference>
<dbReference type="EMBL" id="JADION010000009">
    <property type="protein sequence ID" value="MBF4102443.1"/>
    <property type="molecule type" value="Genomic_DNA"/>
</dbReference>
<evidence type="ECO:0000259" key="1">
    <source>
        <dbReference type="Pfam" id="PF21447"/>
    </source>
</evidence>
<dbReference type="GO" id="GO:0006798">
    <property type="term" value="P:polyphosphate catabolic process"/>
    <property type="evidence" value="ECO:0007669"/>
    <property type="project" value="TreeGrafter"/>
</dbReference>
<dbReference type="AlphaFoldDB" id="A0A930YAB6"/>
<feature type="domain" description="Ppx/GppA phosphatase C-terminal" evidence="1">
    <location>
        <begin position="24"/>
        <end position="84"/>
    </location>
</feature>
<accession>A0A930YAB6</accession>